<dbReference type="GO" id="GO:0004527">
    <property type="term" value="F:exonuclease activity"/>
    <property type="evidence" value="ECO:0007669"/>
    <property type="project" value="UniProtKB-KW"/>
</dbReference>
<evidence type="ECO:0000313" key="7">
    <source>
        <dbReference type="EMBL" id="MST71657.1"/>
    </source>
</evidence>
<keyword evidence="2" id="KW-0378">Hydrolase</keyword>
<dbReference type="GO" id="GO:0003678">
    <property type="term" value="F:DNA helicase activity"/>
    <property type="evidence" value="ECO:0007669"/>
    <property type="project" value="TreeGrafter"/>
</dbReference>
<keyword evidence="3" id="KW-0540">Nuclease</keyword>
<dbReference type="GO" id="GO:0006281">
    <property type="term" value="P:DNA repair"/>
    <property type="evidence" value="ECO:0007669"/>
    <property type="project" value="TreeGrafter"/>
</dbReference>
<dbReference type="SUPFAM" id="SSF53098">
    <property type="entry name" value="Ribonuclease H-like"/>
    <property type="match status" value="1"/>
</dbReference>
<keyword evidence="1" id="KW-0547">Nucleotide-binding</keyword>
<dbReference type="PROSITE" id="PS51193">
    <property type="entry name" value="HELICASE_ATP_BIND_2"/>
    <property type="match status" value="1"/>
</dbReference>
<dbReference type="SMART" id="SM00479">
    <property type="entry name" value="EXOIII"/>
    <property type="match status" value="1"/>
</dbReference>
<dbReference type="InterPro" id="IPR036397">
    <property type="entry name" value="RNaseH_sf"/>
</dbReference>
<evidence type="ECO:0000256" key="3">
    <source>
        <dbReference type="ARBA" id="ARBA00022839"/>
    </source>
</evidence>
<dbReference type="Pfam" id="PF13307">
    <property type="entry name" value="Helicase_C_2"/>
    <property type="match status" value="1"/>
</dbReference>
<dbReference type="RefSeq" id="WP_154433423.1">
    <property type="nucleotide sequence ID" value="NZ_VUNC01000001.1"/>
</dbReference>
<dbReference type="InterPro" id="IPR045028">
    <property type="entry name" value="DinG/Rad3-like"/>
</dbReference>
<accession>A0A6N7X897</accession>
<protein>
    <submittedName>
        <fullName evidence="7">DNA polymerase III subunit epsilon</fullName>
    </submittedName>
</protein>
<gene>
    <name evidence="7" type="ORF">FYJ68_00765</name>
</gene>
<dbReference type="Pfam" id="PF00929">
    <property type="entry name" value="RNase_T"/>
    <property type="match status" value="1"/>
</dbReference>
<proteinExistence type="inferred from homology"/>
<feature type="domain" description="Helicase ATP-binding" evidence="6">
    <location>
        <begin position="293"/>
        <end position="569"/>
    </location>
</feature>
<dbReference type="PANTHER" id="PTHR11472">
    <property type="entry name" value="DNA REPAIR DEAD HELICASE RAD3/XP-D SUBFAMILY MEMBER"/>
    <property type="match status" value="1"/>
</dbReference>
<name>A0A6N7X897_9ACTN</name>
<evidence type="ECO:0000256" key="1">
    <source>
        <dbReference type="ARBA" id="ARBA00022741"/>
    </source>
</evidence>
<dbReference type="GO" id="GO:0006260">
    <property type="term" value="P:DNA replication"/>
    <property type="evidence" value="ECO:0007669"/>
    <property type="project" value="InterPro"/>
</dbReference>
<dbReference type="InterPro" id="IPR006054">
    <property type="entry name" value="DnaQ"/>
</dbReference>
<dbReference type="GO" id="GO:0016818">
    <property type="term" value="F:hydrolase activity, acting on acid anhydrides, in phosphorus-containing anhydrides"/>
    <property type="evidence" value="ECO:0007669"/>
    <property type="project" value="InterPro"/>
</dbReference>
<dbReference type="Gene3D" id="3.40.50.300">
    <property type="entry name" value="P-loop containing nucleotide triphosphate hydrolases"/>
    <property type="match status" value="2"/>
</dbReference>
<dbReference type="EMBL" id="VUNC01000001">
    <property type="protein sequence ID" value="MST71657.1"/>
    <property type="molecule type" value="Genomic_DNA"/>
</dbReference>
<keyword evidence="8" id="KW-1185">Reference proteome</keyword>
<dbReference type="FunFam" id="3.30.420.10:FF:000045">
    <property type="entry name" value="3'-5' exonuclease DinG"/>
    <property type="match status" value="1"/>
</dbReference>
<dbReference type="NCBIfam" id="TIGR00573">
    <property type="entry name" value="dnaq"/>
    <property type="match status" value="1"/>
</dbReference>
<organism evidence="7 8">
    <name type="scientific">Olsenella porci</name>
    <dbReference type="NCBI Taxonomy" id="2652279"/>
    <lineage>
        <taxon>Bacteria</taxon>
        <taxon>Bacillati</taxon>
        <taxon>Actinomycetota</taxon>
        <taxon>Coriobacteriia</taxon>
        <taxon>Coriobacteriales</taxon>
        <taxon>Atopobiaceae</taxon>
        <taxon>Olsenella</taxon>
    </lineage>
</organism>
<keyword evidence="4" id="KW-0067">ATP-binding</keyword>
<dbReference type="CDD" id="cd06127">
    <property type="entry name" value="DEDDh"/>
    <property type="match status" value="1"/>
</dbReference>
<dbReference type="InterPro" id="IPR027417">
    <property type="entry name" value="P-loop_NTPase"/>
</dbReference>
<dbReference type="GO" id="GO:0003887">
    <property type="term" value="F:DNA-directed DNA polymerase activity"/>
    <property type="evidence" value="ECO:0007669"/>
    <property type="project" value="InterPro"/>
</dbReference>
<dbReference type="InterPro" id="IPR013520">
    <property type="entry name" value="Ribonucl_H"/>
</dbReference>
<comment type="caution">
    <text evidence="7">The sequence shown here is derived from an EMBL/GenBank/DDBJ whole genome shotgun (WGS) entry which is preliminary data.</text>
</comment>
<dbReference type="InterPro" id="IPR012337">
    <property type="entry name" value="RNaseH-like_sf"/>
</dbReference>
<comment type="similarity">
    <text evidence="5">Belongs to the helicase family. DinG subfamily.</text>
</comment>
<evidence type="ECO:0000256" key="5">
    <source>
        <dbReference type="ARBA" id="ARBA00038058"/>
    </source>
</evidence>
<dbReference type="GO" id="GO:0005524">
    <property type="term" value="F:ATP binding"/>
    <property type="evidence" value="ECO:0007669"/>
    <property type="project" value="UniProtKB-KW"/>
</dbReference>
<evidence type="ECO:0000256" key="4">
    <source>
        <dbReference type="ARBA" id="ARBA00022840"/>
    </source>
</evidence>
<keyword evidence="3" id="KW-0269">Exonuclease</keyword>
<evidence type="ECO:0000313" key="8">
    <source>
        <dbReference type="Proteomes" id="UP000469325"/>
    </source>
</evidence>
<dbReference type="GO" id="GO:0003677">
    <property type="term" value="F:DNA binding"/>
    <property type="evidence" value="ECO:0007669"/>
    <property type="project" value="InterPro"/>
</dbReference>
<dbReference type="SUPFAM" id="SSF52540">
    <property type="entry name" value="P-loop containing nucleoside triphosphate hydrolases"/>
    <property type="match status" value="1"/>
</dbReference>
<reference evidence="7 8" key="1">
    <citation type="submission" date="2019-08" db="EMBL/GenBank/DDBJ databases">
        <title>In-depth cultivation of the pig gut microbiome towards novel bacterial diversity and tailored functional studies.</title>
        <authorList>
            <person name="Wylensek D."/>
            <person name="Hitch T.C.A."/>
            <person name="Clavel T."/>
        </authorList>
    </citation>
    <scope>NUCLEOTIDE SEQUENCE [LARGE SCALE GENOMIC DNA]</scope>
    <source>
        <strain evidence="7 8">CA-Schmier-601-WT-1</strain>
    </source>
</reference>
<sequence length="985" mass="108561">MTKGTEPDATNEVTLESIILPGTPESVRERYLSLAARAGESDFDLLEEDIVVLDTETTGLSFKRCELIEIAAARLSGREVIERFQTFVRPSKPIPPEIQRLTNISDSDVADAPSAREAVASLAEFVGGAPVLAHNATFDRTFIESVPGGTGVSDTWIDTLALSRIALPRLSTHRLSDLAHAFGCDSVTHRATDDVDALAGMWRIILLALTDLPAGLLGVLGDMHPEVEWSYRPIISHLALGEGDDQPFSLKEIRHDLVEEGRGHVREDVAESDVEPKAPSSRLIDQCFDEDGVASRMYGRLERRPDQLRMAQEVRDALAEGSFRAIEAGTGVGKSLAYLIPEVLFAQQNDLTVGVATKTNALTDQLVSHELPALSAALTGGVSFTSLKGYDHYPCLHRVETSFSADLPVSLVDGVGKSAHTIEAEMLTALAVTLSYCCQSPDGDLDALGIRWRFVPRSMLTVTPDECLRNKCPYFPNECLIHGARRRAAQSDVVVTNHSLLLRDVDMDGALLPPIRHWVVDEAHGFEAEARRQWAREVSGDAVRRGFEQLGGLRTGVIHQVMAQLEPVEGASLPTRLVTKLAAATSRAMTSMESLFDALHDLAVIAPQNGGYDNISLWIDEEVRQTPEWASLLECMEAAKSRLDEAAKDAEEASKAIAETNPQLAADLTSATKFVPETRDAIDLIANGTDETYVYSAELARRKRDAPSERLLAQKLDVGAEVGKRWLSQMRSVVFTSATMAVGKDFSHFEHAVGLDTMPAGRRKCVKLGSSFDYDHNMSTIVCSDMPQPGDREYLPALEDLLFDIHRAMGGSVLTLFTNRRDMERVYQGLAPRLRQVGLNLLCQERGTSPRRLREGFLAERSCSLLALRSFWEGFDATGDTLRCVVIPKLPFSSPTDPLVRERELREDRSWWRHSLPEAVISVKQAAGRLIRTSTDTGILVLADSRIVTKRYGRQFTSSLPTSDFSRLGRADIGRYIEDWRLSHE</sequence>
<dbReference type="AlphaFoldDB" id="A0A6N7X897"/>
<evidence type="ECO:0000256" key="2">
    <source>
        <dbReference type="ARBA" id="ARBA00022801"/>
    </source>
</evidence>
<dbReference type="InterPro" id="IPR014013">
    <property type="entry name" value="Helic_SF1/SF2_ATP-bd_DinG/Rad3"/>
</dbReference>
<dbReference type="Gene3D" id="3.30.420.10">
    <property type="entry name" value="Ribonuclease H-like superfamily/Ribonuclease H"/>
    <property type="match status" value="1"/>
</dbReference>
<dbReference type="Proteomes" id="UP000469325">
    <property type="component" value="Unassembled WGS sequence"/>
</dbReference>
<dbReference type="SMART" id="SM00491">
    <property type="entry name" value="HELICc2"/>
    <property type="match status" value="1"/>
</dbReference>
<evidence type="ECO:0000259" key="6">
    <source>
        <dbReference type="PROSITE" id="PS51193"/>
    </source>
</evidence>
<dbReference type="PANTHER" id="PTHR11472:SF34">
    <property type="entry name" value="REGULATOR OF TELOMERE ELONGATION HELICASE 1"/>
    <property type="match status" value="1"/>
</dbReference>
<dbReference type="InterPro" id="IPR006555">
    <property type="entry name" value="ATP-dep_Helicase_C"/>
</dbReference>